<dbReference type="STRING" id="304371.MCP_0940"/>
<dbReference type="eggNOG" id="arCOG11114">
    <property type="taxonomic scope" value="Archaea"/>
</dbReference>
<dbReference type="KEGG" id="mpd:MCP_0940"/>
<reference evidence="1 2" key="2">
    <citation type="journal article" date="2008" name="Int. J. Syst. Evol. Microbiol.">
        <title>Methanocella paludicola gen. nov., sp. nov., a methane-producing archaeon, the first isolate of the lineage 'Rice Cluster I', and proposal of the new archaeal order Methanocellales ord. nov.</title>
        <authorList>
            <person name="Sakai S."/>
            <person name="Imachi H."/>
            <person name="Hanada S."/>
            <person name="Ohashi A."/>
            <person name="Harada H."/>
            <person name="Kamagata Y."/>
        </authorList>
    </citation>
    <scope>NUCLEOTIDE SEQUENCE [LARGE SCALE GENOMIC DNA]</scope>
    <source>
        <strain evidence="2">DSM 17711 / JCM 13418 / NBRC 101707 / SANAE</strain>
    </source>
</reference>
<evidence type="ECO:0000313" key="2">
    <source>
        <dbReference type="Proteomes" id="UP000001882"/>
    </source>
</evidence>
<name>D1YX40_METPS</name>
<dbReference type="EMBL" id="AP011532">
    <property type="protein sequence ID" value="BAI61012.1"/>
    <property type="molecule type" value="Genomic_DNA"/>
</dbReference>
<proteinExistence type="predicted"/>
<organism evidence="1 2">
    <name type="scientific">Methanocella paludicola (strain DSM 17711 / JCM 13418 / NBRC 101707 / SANAE)</name>
    <dbReference type="NCBI Taxonomy" id="304371"/>
    <lineage>
        <taxon>Archaea</taxon>
        <taxon>Methanobacteriati</taxon>
        <taxon>Methanobacteriota</taxon>
        <taxon>Stenosarchaea group</taxon>
        <taxon>Methanomicrobia</taxon>
        <taxon>Methanocellales</taxon>
        <taxon>Methanocellaceae</taxon>
        <taxon>Methanocella</taxon>
    </lineage>
</organism>
<reference evidence="2" key="3">
    <citation type="journal article" date="2011" name="PLoS ONE">
        <title>Genome sequence of a mesophilic hydrogenotrophic methanogen Methanocella paludicola, the first cultivated representative of the order Methanocellales.</title>
        <authorList>
            <person name="Sakai S."/>
            <person name="Takaki Y."/>
            <person name="Shimamura S."/>
            <person name="Sekine M."/>
            <person name="Tajima T."/>
            <person name="Kosugi H."/>
            <person name="Ichikawa N."/>
            <person name="Tasumi E."/>
            <person name="Hiraki A.T."/>
            <person name="Shimizu A."/>
            <person name="Kato Y."/>
            <person name="Nishiko R."/>
            <person name="Mori K."/>
            <person name="Fujita N."/>
            <person name="Imachi H."/>
            <person name="Takai K."/>
        </authorList>
    </citation>
    <scope>NUCLEOTIDE SEQUENCE [LARGE SCALE GENOMIC DNA]</scope>
    <source>
        <strain evidence="2">DSM 17711 / JCM 13418 / NBRC 101707 / SANAE</strain>
    </source>
</reference>
<protein>
    <submittedName>
        <fullName evidence="1">Uncharacterized protein</fullName>
    </submittedName>
</protein>
<evidence type="ECO:0000313" key="1">
    <source>
        <dbReference type="EMBL" id="BAI61012.1"/>
    </source>
</evidence>
<gene>
    <name evidence="1" type="ordered locus">MCP_0940</name>
</gene>
<dbReference type="AlphaFoldDB" id="D1YX40"/>
<dbReference type="Proteomes" id="UP000001882">
    <property type="component" value="Chromosome"/>
</dbReference>
<dbReference type="InParanoid" id="D1YX40"/>
<accession>D1YX40</accession>
<keyword evidence="2" id="KW-1185">Reference proteome</keyword>
<reference evidence="1 2" key="1">
    <citation type="journal article" date="2007" name="Appl. Environ. Microbiol.">
        <title>Isolation of key methanogens for global methane emission from rice paddy fields: a novel isolate affiliated with the clone cluster rice cluster I.</title>
        <authorList>
            <person name="Sakai S."/>
            <person name="Imachi H."/>
            <person name="Sekiguchi Y."/>
            <person name="Ohashi A."/>
            <person name="Harada H."/>
            <person name="Kamagata Y."/>
        </authorList>
    </citation>
    <scope>NUCLEOTIDE SEQUENCE [LARGE SCALE GENOMIC DNA]</scope>
    <source>
        <strain evidence="2">DSM 17711 / JCM 13418 / NBRC 101707 / SANAE</strain>
    </source>
</reference>
<sequence length="287" mass="33670">MPPFQAENRIFFQHVIFVSGRYRQWGSDKLEVKKDVDYCFVVPIKPDKVLELKDFWREAGTKKAGTMDVYLRNVGQSRVMAFLETMEGEHYLTQYIRGSEELRTILMKNRGIDLPVADFIFREFQRFAGYDITAPENIPDLELLFDWTADRKTGEAMTESRAYAVMLLPEKAEEAKRFYARFREEWRMRQLEQYIENRVIKVLSFLQHRPEGDYIVEYVETAGNIDEVAGKIMRSEEPVFKNMKETFARLTGIDLADPRNMPRVELLFDWSADHGFRIGEAAMARSA</sequence>